<evidence type="ECO:0000313" key="2">
    <source>
        <dbReference type="EMBL" id="CAI9569813.1"/>
    </source>
</evidence>
<proteinExistence type="predicted"/>
<organism evidence="2 3">
    <name type="scientific">Staurois parvus</name>
    <dbReference type="NCBI Taxonomy" id="386267"/>
    <lineage>
        <taxon>Eukaryota</taxon>
        <taxon>Metazoa</taxon>
        <taxon>Chordata</taxon>
        <taxon>Craniata</taxon>
        <taxon>Vertebrata</taxon>
        <taxon>Euteleostomi</taxon>
        <taxon>Amphibia</taxon>
        <taxon>Batrachia</taxon>
        <taxon>Anura</taxon>
        <taxon>Neobatrachia</taxon>
        <taxon>Ranoidea</taxon>
        <taxon>Ranidae</taxon>
        <taxon>Staurois</taxon>
    </lineage>
</organism>
<dbReference type="EMBL" id="CATNWA010014269">
    <property type="protein sequence ID" value="CAI9569813.1"/>
    <property type="molecule type" value="Genomic_DNA"/>
</dbReference>
<feature type="non-terminal residue" evidence="2">
    <location>
        <position position="78"/>
    </location>
</feature>
<dbReference type="InterPro" id="IPR002492">
    <property type="entry name" value="Transposase_Tc1-like"/>
</dbReference>
<evidence type="ECO:0000313" key="3">
    <source>
        <dbReference type="Proteomes" id="UP001162483"/>
    </source>
</evidence>
<accession>A0ABN9DB56</accession>
<dbReference type="Proteomes" id="UP001162483">
    <property type="component" value="Unassembled WGS sequence"/>
</dbReference>
<reference evidence="2" key="1">
    <citation type="submission" date="2023-05" db="EMBL/GenBank/DDBJ databases">
        <authorList>
            <person name="Stuckert A."/>
        </authorList>
    </citation>
    <scope>NUCLEOTIDE SEQUENCE</scope>
</reference>
<name>A0ABN9DB56_9NEOB</name>
<comment type="caution">
    <text evidence="2">The sequence shown here is derived from an EMBL/GenBank/DDBJ whole genome shotgun (WGS) entry which is preliminary data.</text>
</comment>
<protein>
    <recommendedName>
        <fullName evidence="1">Transposase Tc1-like domain-containing protein</fullName>
    </recommendedName>
</protein>
<keyword evidence="3" id="KW-1185">Reference proteome</keyword>
<sequence length="78" mass="9038">MTEQSQRKSTVCRRRQLSAGSIAKDLQISCGLQISTTVLRELHRMGFHGRAATSKPYITNCNAKHWMQWCKARHHWTL</sequence>
<gene>
    <name evidence="2" type="ORF">SPARVUS_LOCUS6984140</name>
</gene>
<dbReference type="Pfam" id="PF01498">
    <property type="entry name" value="HTH_Tnp_Tc3_2"/>
    <property type="match status" value="1"/>
</dbReference>
<feature type="domain" description="Transposase Tc1-like" evidence="1">
    <location>
        <begin position="10"/>
        <end position="73"/>
    </location>
</feature>
<evidence type="ECO:0000259" key="1">
    <source>
        <dbReference type="Pfam" id="PF01498"/>
    </source>
</evidence>